<dbReference type="ExpressionAtlas" id="A0A0S4XRS7">
    <property type="expression patterns" value="baseline and differential"/>
</dbReference>
<accession>A0A0S4XRS7</accession>
<dbReference type="InterPro" id="IPR038765">
    <property type="entry name" value="Papain-like_cys_pep_sf"/>
</dbReference>
<dbReference type="Pfam" id="PF02902">
    <property type="entry name" value="Peptidase_C48"/>
    <property type="match status" value="1"/>
</dbReference>
<evidence type="ECO:0007829" key="9">
    <source>
        <dbReference type="PeptideAtlas" id="A0A0S4XRS7"/>
    </source>
</evidence>
<dbReference type="Gene3D" id="1.10.418.20">
    <property type="match status" value="1"/>
</dbReference>
<dbReference type="PROSITE" id="PS50600">
    <property type="entry name" value="ULP_PROTEASE"/>
    <property type="match status" value="1"/>
</dbReference>
<dbReference type="GO" id="GO:0008234">
    <property type="term" value="F:cysteine-type peptidase activity"/>
    <property type="evidence" value="ECO:0007669"/>
    <property type="project" value="UniProtKB-KW"/>
</dbReference>
<dbReference type="FunFam" id="3.30.310.130:FF:000014">
    <property type="entry name" value="Ubiquitin-like protease 2"/>
    <property type="match status" value="1"/>
</dbReference>
<dbReference type="SMR" id="A0A0S4XRS7"/>
<evidence type="ECO:0000313" key="7">
    <source>
        <dbReference type="Proteomes" id="UP000001940"/>
    </source>
</evidence>
<name>A0A0S4XRS7_CAEEL</name>
<sequence length="334" mass="39143">MAFMLNYIAFMLSSELMKSVHMCNTFLFVNLTRLLPPLCFSKRRPIEPEHIKIVKDNCPRVLRWTRKFDVLAKDYIIIPINEDLHWLVIAVINPSGAIVDMSNEEASRAAPKCYIVFFDPLSGLDPSKKNHMCHCIKIYLAQLYENTKAPGMKFASKNPTIYDEERVVVTRAENTPIQDNFYDCGLYVLHFIEGLFCYPNRPVNVNDFPNFDWSKFFPEANKMCDLMRDKVYNLILQQADKPARSRLAKFERENKCGLSREGALRKARRHSAVNERRTKRHRDYYARHYSLSPPHRNVMNDDPTFMNPRGLAEMPITRLVRRLRIPEDNFPIAY</sequence>
<dbReference type="GeneID" id="173859"/>
<dbReference type="AGR" id="WB:WBGene00006737"/>
<dbReference type="EMBL" id="BX284602">
    <property type="protein sequence ID" value="CUV67094.1"/>
    <property type="molecule type" value="Genomic_DNA"/>
</dbReference>
<evidence type="ECO:0000313" key="8">
    <source>
        <dbReference type="WormBase" id="Y38A8.3c"/>
    </source>
</evidence>
<dbReference type="WormBase" id="Y38A8.3c">
    <property type="protein sequence ID" value="CE51204"/>
    <property type="gene ID" value="WBGene00006737"/>
    <property type="gene designation" value="ulp-2"/>
</dbReference>
<dbReference type="Bgee" id="WBGene00006737">
    <property type="expression patterns" value="Expressed in germ line (C elegans) and 4 other cell types or tissues"/>
</dbReference>
<evidence type="ECO:0000256" key="2">
    <source>
        <dbReference type="ARBA" id="ARBA00022670"/>
    </source>
</evidence>
<dbReference type="PANTHER" id="PTHR46915:SF2">
    <property type="entry name" value="UBIQUITIN-LIKE PROTEASE 4"/>
    <property type="match status" value="1"/>
</dbReference>
<dbReference type="CTD" id="173859"/>
<protein>
    <submittedName>
        <fullName evidence="6">Ubiquitin-like protease family profile domain-containing protein</fullName>
    </submittedName>
</protein>
<dbReference type="InterPro" id="IPR003653">
    <property type="entry name" value="Peptidase_C48_C"/>
</dbReference>
<dbReference type="GO" id="GO:0016926">
    <property type="term" value="P:protein desumoylation"/>
    <property type="evidence" value="ECO:0007669"/>
    <property type="project" value="UniProtKB-ARBA"/>
</dbReference>
<dbReference type="SUPFAM" id="SSF54001">
    <property type="entry name" value="Cysteine proteinases"/>
    <property type="match status" value="1"/>
</dbReference>
<keyword evidence="7" id="KW-1185">Reference proteome</keyword>
<dbReference type="Gene3D" id="3.30.310.130">
    <property type="entry name" value="Ubiquitin-related"/>
    <property type="match status" value="1"/>
</dbReference>
<keyword evidence="2" id="KW-0645">Protease</keyword>
<organism evidence="6 7">
    <name type="scientific">Caenorhabditis elegans</name>
    <dbReference type="NCBI Taxonomy" id="6239"/>
    <lineage>
        <taxon>Eukaryota</taxon>
        <taxon>Metazoa</taxon>
        <taxon>Ecdysozoa</taxon>
        <taxon>Nematoda</taxon>
        <taxon>Chromadorea</taxon>
        <taxon>Rhabditida</taxon>
        <taxon>Rhabditina</taxon>
        <taxon>Rhabditomorpha</taxon>
        <taxon>Rhabditoidea</taxon>
        <taxon>Rhabditidae</taxon>
        <taxon>Peloderinae</taxon>
        <taxon>Caenorhabditis</taxon>
    </lineage>
</organism>
<comment type="similarity">
    <text evidence="1">Belongs to the peptidase C48 family.</text>
</comment>
<evidence type="ECO:0000256" key="4">
    <source>
        <dbReference type="ARBA" id="ARBA00022807"/>
    </source>
</evidence>
<evidence type="ECO:0000256" key="3">
    <source>
        <dbReference type="ARBA" id="ARBA00022801"/>
    </source>
</evidence>
<reference evidence="6 7" key="1">
    <citation type="journal article" date="1998" name="Science">
        <title>Genome sequence of the nematode C. elegans: a platform for investigating biology.</title>
        <authorList>
            <consortium name="The C. elegans sequencing consortium"/>
            <person name="Sulson J.E."/>
            <person name="Waterston R."/>
        </authorList>
    </citation>
    <scope>NUCLEOTIDE SEQUENCE [LARGE SCALE GENOMIC DNA]</scope>
    <source>
        <strain evidence="6 7">Bristol N2</strain>
    </source>
</reference>
<dbReference type="AlphaFoldDB" id="A0A0S4XRS7"/>
<keyword evidence="4" id="KW-0788">Thiol protease</keyword>
<evidence type="ECO:0000256" key="1">
    <source>
        <dbReference type="ARBA" id="ARBA00005234"/>
    </source>
</evidence>
<keyword evidence="3" id="KW-0378">Hydrolase</keyword>
<feature type="domain" description="Ubiquitin-like protease family profile" evidence="5">
    <location>
        <begin position="1"/>
        <end position="195"/>
    </location>
</feature>
<evidence type="ECO:0000259" key="5">
    <source>
        <dbReference type="PROSITE" id="PS50600"/>
    </source>
</evidence>
<dbReference type="GO" id="GO:0006508">
    <property type="term" value="P:proteolysis"/>
    <property type="evidence" value="ECO:0007669"/>
    <property type="project" value="UniProtKB-KW"/>
</dbReference>
<dbReference type="OrthoDB" id="442460at2759"/>
<evidence type="ECO:0000313" key="6">
    <source>
        <dbReference type="EMBL" id="CUV67094.1"/>
    </source>
</evidence>
<dbReference type="PANTHER" id="PTHR46915">
    <property type="entry name" value="UBIQUITIN-LIKE PROTEASE 4-RELATED"/>
    <property type="match status" value="1"/>
</dbReference>
<dbReference type="RefSeq" id="NP_001305241.1">
    <property type="nucleotide sequence ID" value="NM_001318312.3"/>
</dbReference>
<gene>
    <name evidence="6 8" type="primary">ulp-2</name>
    <name evidence="6" type="ORF">CELE_Y38A8.3</name>
    <name evidence="8" type="ORF">Y38A8.3</name>
</gene>
<dbReference type="Proteomes" id="UP000001940">
    <property type="component" value="Chromosome II"/>
</dbReference>
<proteinExistence type="evidence at protein level"/>
<keyword evidence="9" id="KW-1267">Proteomics identification</keyword>